<sequence>METLFVVSCTGCVFGRLQRSPPLPPGTPSSPPPNFCPSLTLQKHPWSLPSRLFSRYSRILSRLLTGHLSQRVQQHALLHTSRPSEARDHRTRSSRH</sequence>
<dbReference type="AlphaFoldDB" id="A0A7E4V4U6"/>
<keyword evidence="2" id="KW-1185">Reference proteome</keyword>
<evidence type="ECO:0000256" key="1">
    <source>
        <dbReference type="SAM" id="MobiDB-lite"/>
    </source>
</evidence>
<reference evidence="3" key="2">
    <citation type="submission" date="2020-10" db="UniProtKB">
        <authorList>
            <consortium name="WormBaseParasite"/>
        </authorList>
    </citation>
    <scope>IDENTIFICATION</scope>
</reference>
<dbReference type="Proteomes" id="UP000492821">
    <property type="component" value="Unassembled WGS sequence"/>
</dbReference>
<accession>A0A7E4V4U6</accession>
<evidence type="ECO:0000313" key="3">
    <source>
        <dbReference type="WBParaSite" id="Pan_g16600.t1"/>
    </source>
</evidence>
<dbReference type="WBParaSite" id="Pan_g16600.t1">
    <property type="protein sequence ID" value="Pan_g16600.t1"/>
    <property type="gene ID" value="Pan_g16600"/>
</dbReference>
<organism evidence="2 3">
    <name type="scientific">Panagrellus redivivus</name>
    <name type="common">Microworm</name>
    <dbReference type="NCBI Taxonomy" id="6233"/>
    <lineage>
        <taxon>Eukaryota</taxon>
        <taxon>Metazoa</taxon>
        <taxon>Ecdysozoa</taxon>
        <taxon>Nematoda</taxon>
        <taxon>Chromadorea</taxon>
        <taxon>Rhabditida</taxon>
        <taxon>Tylenchina</taxon>
        <taxon>Panagrolaimomorpha</taxon>
        <taxon>Panagrolaimoidea</taxon>
        <taxon>Panagrolaimidae</taxon>
        <taxon>Panagrellus</taxon>
    </lineage>
</organism>
<name>A0A7E4V4U6_PANRE</name>
<proteinExistence type="predicted"/>
<evidence type="ECO:0000313" key="2">
    <source>
        <dbReference type="Proteomes" id="UP000492821"/>
    </source>
</evidence>
<protein>
    <submittedName>
        <fullName evidence="3">Secreted protein</fullName>
    </submittedName>
</protein>
<reference evidence="2" key="1">
    <citation type="journal article" date="2013" name="Genetics">
        <title>The draft genome and transcriptome of Panagrellus redivivus are shaped by the harsh demands of a free-living lifestyle.</title>
        <authorList>
            <person name="Srinivasan J."/>
            <person name="Dillman A.R."/>
            <person name="Macchietto M.G."/>
            <person name="Heikkinen L."/>
            <person name="Lakso M."/>
            <person name="Fracchia K.M."/>
            <person name="Antoshechkin I."/>
            <person name="Mortazavi A."/>
            <person name="Wong G."/>
            <person name="Sternberg P.W."/>
        </authorList>
    </citation>
    <scope>NUCLEOTIDE SEQUENCE [LARGE SCALE GENOMIC DNA]</scope>
    <source>
        <strain evidence="2">MT8872</strain>
    </source>
</reference>
<feature type="region of interest" description="Disordered" evidence="1">
    <location>
        <begin position="74"/>
        <end position="96"/>
    </location>
</feature>